<proteinExistence type="predicted"/>
<name>A0A656HH20_THINJ</name>
<dbReference type="Proteomes" id="UP000005317">
    <property type="component" value="Unassembled WGS sequence"/>
</dbReference>
<gene>
    <name evidence="1" type="ORF">Thini_2976</name>
</gene>
<dbReference type="AlphaFoldDB" id="A0A656HH20"/>
<reference evidence="2" key="1">
    <citation type="journal article" date="2011" name="Stand. Genomic Sci.">
        <title>Genome sequence of the filamentous, gliding Thiothrix nivea neotype strain (JP2(T)).</title>
        <authorList>
            <person name="Lapidus A."/>
            <person name="Nolan M."/>
            <person name="Lucas S."/>
            <person name="Glavina Del Rio T."/>
            <person name="Tice H."/>
            <person name="Cheng J.F."/>
            <person name="Tapia R."/>
            <person name="Han C."/>
            <person name="Goodwin L."/>
            <person name="Pitluck S."/>
            <person name="Liolios K."/>
            <person name="Pagani I."/>
            <person name="Ivanova N."/>
            <person name="Huntemann M."/>
            <person name="Mavromatis K."/>
            <person name="Mikhailova N."/>
            <person name="Pati A."/>
            <person name="Chen A."/>
            <person name="Palaniappan K."/>
            <person name="Land M."/>
            <person name="Brambilla E.M."/>
            <person name="Rohde M."/>
            <person name="Abt B."/>
            <person name="Verbarg S."/>
            <person name="Goker M."/>
            <person name="Bristow J."/>
            <person name="Eisen J.A."/>
            <person name="Markowitz V."/>
            <person name="Hugenholtz P."/>
            <person name="Kyrpides N.C."/>
            <person name="Klenk H.P."/>
            <person name="Woyke T."/>
        </authorList>
    </citation>
    <scope>NUCLEOTIDE SEQUENCE [LARGE SCALE GENOMIC DNA]</scope>
    <source>
        <strain evidence="2">ATCC 35100 / DSM 5205 / JP2</strain>
    </source>
</reference>
<evidence type="ECO:0000313" key="2">
    <source>
        <dbReference type="Proteomes" id="UP000005317"/>
    </source>
</evidence>
<evidence type="ECO:0000313" key="1">
    <source>
        <dbReference type="EMBL" id="EIJ35502.1"/>
    </source>
</evidence>
<organism evidence="1 2">
    <name type="scientific">Thiothrix nivea (strain ATCC 35100 / DSM 5205 / JP2)</name>
    <dbReference type="NCBI Taxonomy" id="870187"/>
    <lineage>
        <taxon>Bacteria</taxon>
        <taxon>Pseudomonadati</taxon>
        <taxon>Pseudomonadota</taxon>
        <taxon>Gammaproteobacteria</taxon>
        <taxon>Thiotrichales</taxon>
        <taxon>Thiotrichaceae</taxon>
        <taxon>Thiothrix</taxon>
    </lineage>
</organism>
<accession>A0A656HH20</accession>
<sequence>MELPEIPTNGIKKRITIYFIRNFLCKNPPKCIQMNASILIYLLSINKPSELINQGNILYR</sequence>
<dbReference type="EMBL" id="JH651384">
    <property type="protein sequence ID" value="EIJ35502.1"/>
    <property type="molecule type" value="Genomic_DNA"/>
</dbReference>
<keyword evidence="2" id="KW-1185">Reference proteome</keyword>
<protein>
    <submittedName>
        <fullName evidence="1">Uncharacterized protein</fullName>
    </submittedName>
</protein>